<feature type="binding site" evidence="5">
    <location>
        <position position="75"/>
    </location>
    <ligand>
        <name>[4Fe-4S] cluster</name>
        <dbReference type="ChEBI" id="CHEBI:49883"/>
        <note>4Fe-4S-S-AdoMet</note>
    </ligand>
</feature>
<dbReference type="SUPFAM" id="SSF102114">
    <property type="entry name" value="Radical SAM enzymes"/>
    <property type="match status" value="1"/>
</dbReference>
<dbReference type="GO" id="GO:0046872">
    <property type="term" value="F:metal ion binding"/>
    <property type="evidence" value="ECO:0007669"/>
    <property type="project" value="UniProtKB-KW"/>
</dbReference>
<dbReference type="PIRSF" id="PIRSF004869">
    <property type="entry name" value="PflX_prd"/>
    <property type="match status" value="1"/>
</dbReference>
<sequence length="310" mass="34725">MNTPDILSFDTYRNCSLCPRMCKADRGLATGFCGCGDVLTAARAALHHWEEPCISGASASGGSGTVFFSGCTLGCCFCQNHQISSGHFGREMTAKELGQAFLRLQDQGAYNINLVTPTQYLPHIISALDQVRFKLTIPVVYNCGGYERVETVKALKDYVDIWLPDFKYYDNRLAWRYSRAKDYFETAAAAIRQMIDQTGAPVYQSASPGLLAKGVIIRHMVLPGQRHDSIALLEWISGSLPRGRYMISLMSQYTPYIRNREFPELNRRITSYEYGKVVDAAIRLGLTQGFMQEKSSAREEYTPPFDLEGL</sequence>
<reference evidence="7 8" key="1">
    <citation type="submission" date="2013-01" db="EMBL/GenBank/DDBJ databases">
        <title>The Genome Sequence of Clostridium clostridioforme 90A8.</title>
        <authorList>
            <consortium name="The Broad Institute Genome Sequencing Platform"/>
            <person name="Earl A."/>
            <person name="Ward D."/>
            <person name="Feldgarden M."/>
            <person name="Gevers D."/>
            <person name="Courvalin P."/>
            <person name="Lambert T."/>
            <person name="Walker B."/>
            <person name="Young S.K."/>
            <person name="Zeng Q."/>
            <person name="Gargeya S."/>
            <person name="Fitzgerald M."/>
            <person name="Haas B."/>
            <person name="Abouelleil A."/>
            <person name="Alvarado L."/>
            <person name="Arachchi H.M."/>
            <person name="Berlin A.M."/>
            <person name="Chapman S.B."/>
            <person name="Dewar J."/>
            <person name="Goldberg J."/>
            <person name="Griggs A."/>
            <person name="Gujja S."/>
            <person name="Hansen M."/>
            <person name="Howarth C."/>
            <person name="Imamovic A."/>
            <person name="Larimer J."/>
            <person name="McCowan C."/>
            <person name="Murphy C."/>
            <person name="Neiman D."/>
            <person name="Pearson M."/>
            <person name="Priest M."/>
            <person name="Roberts A."/>
            <person name="Saif S."/>
            <person name="Shea T."/>
            <person name="Sisk P."/>
            <person name="Sykes S."/>
            <person name="Wortman J."/>
            <person name="Nusbaum C."/>
            <person name="Birren B."/>
        </authorList>
    </citation>
    <scope>NUCLEOTIDE SEQUENCE [LARGE SCALE GENOMIC DNA]</scope>
    <source>
        <strain evidence="7 8">90A8</strain>
    </source>
</reference>
<dbReference type="Proteomes" id="UP000013085">
    <property type="component" value="Unassembled WGS sequence"/>
</dbReference>
<dbReference type="EMBL" id="AGYR01000010">
    <property type="protein sequence ID" value="ENZ18396.1"/>
    <property type="molecule type" value="Genomic_DNA"/>
</dbReference>
<dbReference type="InterPro" id="IPR007197">
    <property type="entry name" value="rSAM"/>
</dbReference>
<dbReference type="HOGENOM" id="CLU_062674_0_1_9"/>
<dbReference type="Pfam" id="PF04055">
    <property type="entry name" value="Radical_SAM"/>
    <property type="match status" value="1"/>
</dbReference>
<keyword evidence="1 5" id="KW-0949">S-adenosyl-L-methionine</keyword>
<dbReference type="SFLD" id="SFLDS00029">
    <property type="entry name" value="Radical_SAM"/>
    <property type="match status" value="1"/>
</dbReference>
<evidence type="ECO:0000259" key="6">
    <source>
        <dbReference type="Pfam" id="PF04055"/>
    </source>
</evidence>
<name>A0A0E2HEB6_9FIRM</name>
<gene>
    <name evidence="7" type="ORF">HMPREF1090_01278</name>
</gene>
<accession>A0A0E2HEB6</accession>
<dbReference type="InterPro" id="IPR013785">
    <property type="entry name" value="Aldolase_TIM"/>
</dbReference>
<dbReference type="PANTHER" id="PTHR43075">
    <property type="entry name" value="FORMATE LYASE ACTIVATING ENZYME, PUTATIVE (AFU_ORTHOLOGUE AFUA_2G15630)-RELATED"/>
    <property type="match status" value="1"/>
</dbReference>
<dbReference type="GO" id="GO:0003824">
    <property type="term" value="F:catalytic activity"/>
    <property type="evidence" value="ECO:0007669"/>
    <property type="project" value="InterPro"/>
</dbReference>
<feature type="binding site" evidence="5">
    <location>
        <position position="71"/>
    </location>
    <ligand>
        <name>[4Fe-4S] cluster</name>
        <dbReference type="ChEBI" id="CHEBI:49883"/>
        <note>4Fe-4S-S-AdoMet</note>
    </ligand>
</feature>
<feature type="domain" description="Radical SAM core" evidence="6">
    <location>
        <begin position="66"/>
        <end position="196"/>
    </location>
</feature>
<evidence type="ECO:0000256" key="4">
    <source>
        <dbReference type="ARBA" id="ARBA00023014"/>
    </source>
</evidence>
<dbReference type="RefSeq" id="WP_002588423.1">
    <property type="nucleotide sequence ID" value="NZ_KB851009.1"/>
</dbReference>
<dbReference type="GO" id="GO:0051536">
    <property type="term" value="F:iron-sulfur cluster binding"/>
    <property type="evidence" value="ECO:0007669"/>
    <property type="project" value="UniProtKB-KW"/>
</dbReference>
<dbReference type="Gene3D" id="3.20.20.70">
    <property type="entry name" value="Aldolase class I"/>
    <property type="match status" value="1"/>
</dbReference>
<evidence type="ECO:0000313" key="8">
    <source>
        <dbReference type="Proteomes" id="UP000013085"/>
    </source>
</evidence>
<evidence type="ECO:0000313" key="7">
    <source>
        <dbReference type="EMBL" id="ENZ18396.1"/>
    </source>
</evidence>
<keyword evidence="2 5" id="KW-0479">Metal-binding</keyword>
<keyword evidence="4 5" id="KW-0411">Iron-sulfur</keyword>
<dbReference type="AlphaFoldDB" id="A0A0E2HEB6"/>
<comment type="caution">
    <text evidence="7">The sequence shown here is derived from an EMBL/GenBank/DDBJ whole genome shotgun (WGS) entry which is preliminary data.</text>
</comment>
<evidence type="ECO:0000256" key="1">
    <source>
        <dbReference type="ARBA" id="ARBA00022691"/>
    </source>
</evidence>
<feature type="binding site" evidence="5">
    <location>
        <position position="78"/>
    </location>
    <ligand>
        <name>[4Fe-4S] cluster</name>
        <dbReference type="ChEBI" id="CHEBI:49883"/>
        <note>4Fe-4S-S-AdoMet</note>
    </ligand>
</feature>
<dbReference type="SFLD" id="SFLDG01099">
    <property type="entry name" value="Uncharacterised_Radical_SAM_Su"/>
    <property type="match status" value="1"/>
</dbReference>
<dbReference type="InterPro" id="IPR016431">
    <property type="entry name" value="Pyrv-formate_lyase-activ_prd"/>
</dbReference>
<dbReference type="PATRIC" id="fig|999408.3.peg.1367"/>
<evidence type="ECO:0000256" key="2">
    <source>
        <dbReference type="ARBA" id="ARBA00022723"/>
    </source>
</evidence>
<proteinExistence type="predicted"/>
<dbReference type="InterPro" id="IPR040085">
    <property type="entry name" value="MJ0674-like"/>
</dbReference>
<comment type="cofactor">
    <cofactor evidence="5">
        <name>[4Fe-4S] cluster</name>
        <dbReference type="ChEBI" id="CHEBI:49883"/>
    </cofactor>
    <text evidence="5">Binds 1 [4Fe-4S] cluster. The cluster is coordinated with 3 cysteines and an exchangeable S-adenosyl-L-methionine.</text>
</comment>
<organism evidence="7 8">
    <name type="scientific">[Clostridium] clostridioforme 90A8</name>
    <dbReference type="NCBI Taxonomy" id="999408"/>
    <lineage>
        <taxon>Bacteria</taxon>
        <taxon>Bacillati</taxon>
        <taxon>Bacillota</taxon>
        <taxon>Clostridia</taxon>
        <taxon>Lachnospirales</taxon>
        <taxon>Lachnospiraceae</taxon>
        <taxon>Enterocloster</taxon>
    </lineage>
</organism>
<dbReference type="GeneID" id="57961334"/>
<dbReference type="PANTHER" id="PTHR43075:SF1">
    <property type="entry name" value="FORMATE LYASE ACTIVATING ENZYME, PUTATIVE (AFU_ORTHOLOGUE AFUA_2G15630)-RELATED"/>
    <property type="match status" value="1"/>
</dbReference>
<dbReference type="InterPro" id="IPR058240">
    <property type="entry name" value="rSAM_sf"/>
</dbReference>
<evidence type="ECO:0000256" key="3">
    <source>
        <dbReference type="ARBA" id="ARBA00023004"/>
    </source>
</evidence>
<keyword evidence="3 5" id="KW-0408">Iron</keyword>
<evidence type="ECO:0000256" key="5">
    <source>
        <dbReference type="PIRSR" id="PIRSR004869-50"/>
    </source>
</evidence>
<protein>
    <submittedName>
        <fullName evidence="7">Radical SAM protein</fullName>
    </submittedName>
</protein>